<dbReference type="RefSeq" id="WP_279495694.1">
    <property type="nucleotide sequence ID" value="NZ_CP122283.1"/>
</dbReference>
<evidence type="ECO:0000313" key="3">
    <source>
        <dbReference type="Proteomes" id="UP001244564"/>
    </source>
</evidence>
<evidence type="ECO:0000313" key="2">
    <source>
        <dbReference type="EMBL" id="WGF40274.1"/>
    </source>
</evidence>
<evidence type="ECO:0000259" key="1">
    <source>
        <dbReference type="Pfam" id="PF03819"/>
    </source>
</evidence>
<keyword evidence="3" id="KW-1185">Reference proteome</keyword>
<dbReference type="Proteomes" id="UP001244564">
    <property type="component" value="Chromosome"/>
</dbReference>
<dbReference type="InterPro" id="IPR011379">
    <property type="entry name" value="MazG-related_GP37"/>
</dbReference>
<dbReference type="PIRSF" id="PIRSF006639">
    <property type="entry name" value="UCP006639_pph"/>
    <property type="match status" value="1"/>
</dbReference>
<protein>
    <submittedName>
        <fullName evidence="2">Nucleoside triphosphate pyrophosphohydrolase family protein</fullName>
    </submittedName>
</protein>
<reference evidence="2 3" key="1">
    <citation type="submission" date="2023-04" db="EMBL/GenBank/DDBJ databases">
        <title>Genomic of Lysinibacillus capsici TSBLM.</title>
        <authorList>
            <person name="Hu X.S."/>
            <person name="Yu C.H."/>
        </authorList>
    </citation>
    <scope>NUCLEOTIDE SEQUENCE [LARGE SCALE GENOMIC DNA]</scope>
    <source>
        <strain evidence="2 3">TSBLM</strain>
    </source>
</reference>
<sequence>MNLNEYQLLATRTAAKHDNELVNYGLGIAGEAGEVADLIKKAMFHGHVIDHVEVKKELGDVMWYLANIARLAGLSLDEIAEANIEKLKKRYPDGFSTEASINRAENE</sequence>
<accession>A0ABY8KQC0</accession>
<name>A0ABY8KQC0_9BACI</name>
<dbReference type="CDD" id="cd11541">
    <property type="entry name" value="NTP-PPase_u4"/>
    <property type="match status" value="1"/>
</dbReference>
<dbReference type="SUPFAM" id="SSF101386">
    <property type="entry name" value="all-alpha NTP pyrophosphatases"/>
    <property type="match status" value="1"/>
</dbReference>
<organism evidence="2 3">
    <name type="scientific">Lysinibacillus capsici</name>
    <dbReference type="NCBI Taxonomy" id="2115968"/>
    <lineage>
        <taxon>Bacteria</taxon>
        <taxon>Bacillati</taxon>
        <taxon>Bacillota</taxon>
        <taxon>Bacilli</taxon>
        <taxon>Bacillales</taxon>
        <taxon>Bacillaceae</taxon>
        <taxon>Lysinibacillus</taxon>
    </lineage>
</organism>
<proteinExistence type="predicted"/>
<dbReference type="Gene3D" id="1.10.287.1080">
    <property type="entry name" value="MazG-like"/>
    <property type="match status" value="1"/>
</dbReference>
<dbReference type="EMBL" id="CP122283">
    <property type="protein sequence ID" value="WGF40274.1"/>
    <property type="molecule type" value="Genomic_DNA"/>
</dbReference>
<gene>
    <name evidence="2" type="ORF">QBO96_08380</name>
</gene>
<feature type="domain" description="NTP pyrophosphohydrolase MazG-like" evidence="1">
    <location>
        <begin position="26"/>
        <end position="95"/>
    </location>
</feature>
<dbReference type="Pfam" id="PF03819">
    <property type="entry name" value="MazG"/>
    <property type="match status" value="1"/>
</dbReference>
<dbReference type="InterPro" id="IPR004518">
    <property type="entry name" value="MazG-like_dom"/>
</dbReference>